<organism evidence="1 2">
    <name type="scientific">Trichonephila clavata</name>
    <name type="common">Joro spider</name>
    <name type="synonym">Nephila clavata</name>
    <dbReference type="NCBI Taxonomy" id="2740835"/>
    <lineage>
        <taxon>Eukaryota</taxon>
        <taxon>Metazoa</taxon>
        <taxon>Ecdysozoa</taxon>
        <taxon>Arthropoda</taxon>
        <taxon>Chelicerata</taxon>
        <taxon>Arachnida</taxon>
        <taxon>Araneae</taxon>
        <taxon>Araneomorphae</taxon>
        <taxon>Entelegynae</taxon>
        <taxon>Araneoidea</taxon>
        <taxon>Nephilidae</taxon>
        <taxon>Trichonephila</taxon>
    </lineage>
</organism>
<dbReference type="Proteomes" id="UP000887116">
    <property type="component" value="Unassembled WGS sequence"/>
</dbReference>
<evidence type="ECO:0008006" key="3">
    <source>
        <dbReference type="Google" id="ProtNLM"/>
    </source>
</evidence>
<sequence length="169" mass="19461">MFFEDSLLVGTENTFLGLESHHLDHSFVALRRSFQRKFNIKNGLTNSIIKTLFEKFQRTVIARDDRAGNIGHSNAKVTEVNVVLVQQVIQLQEQISVRLVACQIGLQQMTKHRILHNSFQMFSCKIHARKLLSSDDFNVRETYASAILLKWKASEIDVGDIDLVFRRMV</sequence>
<dbReference type="AlphaFoldDB" id="A0A8X6L3Y4"/>
<reference evidence="1" key="1">
    <citation type="submission" date="2020-07" db="EMBL/GenBank/DDBJ databases">
        <title>Multicomponent nature underlies the extraordinary mechanical properties of spider dragline silk.</title>
        <authorList>
            <person name="Kono N."/>
            <person name="Nakamura H."/>
            <person name="Mori M."/>
            <person name="Yoshida Y."/>
            <person name="Ohtoshi R."/>
            <person name="Malay A.D."/>
            <person name="Moran D.A.P."/>
            <person name="Tomita M."/>
            <person name="Numata K."/>
            <person name="Arakawa K."/>
        </authorList>
    </citation>
    <scope>NUCLEOTIDE SEQUENCE</scope>
</reference>
<protein>
    <recommendedName>
        <fullName evidence="3">DUF4817 domain-containing protein</fullName>
    </recommendedName>
</protein>
<gene>
    <name evidence="1" type="ORF">TNCT_566581</name>
</gene>
<proteinExistence type="predicted"/>
<dbReference type="EMBL" id="BMAO01004588">
    <property type="protein sequence ID" value="GFQ95599.1"/>
    <property type="molecule type" value="Genomic_DNA"/>
</dbReference>
<evidence type="ECO:0000313" key="2">
    <source>
        <dbReference type="Proteomes" id="UP000887116"/>
    </source>
</evidence>
<keyword evidence="2" id="KW-1185">Reference proteome</keyword>
<evidence type="ECO:0000313" key="1">
    <source>
        <dbReference type="EMBL" id="GFQ95599.1"/>
    </source>
</evidence>
<name>A0A8X6L3Y4_TRICU</name>
<accession>A0A8X6L3Y4</accession>
<comment type="caution">
    <text evidence="1">The sequence shown here is derived from an EMBL/GenBank/DDBJ whole genome shotgun (WGS) entry which is preliminary data.</text>
</comment>